<dbReference type="Pfam" id="PF18721">
    <property type="entry name" value="CxC6"/>
    <property type="match status" value="1"/>
</dbReference>
<organism evidence="3 4">
    <name type="scientific">Gymnopilus junonius</name>
    <name type="common">Spectacular rustgill mushroom</name>
    <name type="synonym">Gymnopilus spectabilis subsp. junonius</name>
    <dbReference type="NCBI Taxonomy" id="109634"/>
    <lineage>
        <taxon>Eukaryota</taxon>
        <taxon>Fungi</taxon>
        <taxon>Dikarya</taxon>
        <taxon>Basidiomycota</taxon>
        <taxon>Agaricomycotina</taxon>
        <taxon>Agaricomycetes</taxon>
        <taxon>Agaricomycetidae</taxon>
        <taxon>Agaricales</taxon>
        <taxon>Agaricineae</taxon>
        <taxon>Hymenogastraceae</taxon>
        <taxon>Gymnopilus</taxon>
    </lineage>
</organism>
<dbReference type="Proteomes" id="UP000724874">
    <property type="component" value="Unassembled WGS sequence"/>
</dbReference>
<proteinExistence type="predicted"/>
<reference evidence="3" key="1">
    <citation type="submission" date="2020-11" db="EMBL/GenBank/DDBJ databases">
        <authorList>
            <consortium name="DOE Joint Genome Institute"/>
            <person name="Ahrendt S."/>
            <person name="Riley R."/>
            <person name="Andreopoulos W."/>
            <person name="LaButti K."/>
            <person name="Pangilinan J."/>
            <person name="Ruiz-duenas F.J."/>
            <person name="Barrasa J.M."/>
            <person name="Sanchez-Garcia M."/>
            <person name="Camarero S."/>
            <person name="Miyauchi S."/>
            <person name="Serrano A."/>
            <person name="Linde D."/>
            <person name="Babiker R."/>
            <person name="Drula E."/>
            <person name="Ayuso-Fernandez I."/>
            <person name="Pacheco R."/>
            <person name="Padilla G."/>
            <person name="Ferreira P."/>
            <person name="Barriuso J."/>
            <person name="Kellner H."/>
            <person name="Castanera R."/>
            <person name="Alfaro M."/>
            <person name="Ramirez L."/>
            <person name="Pisabarro A.G."/>
            <person name="Kuo A."/>
            <person name="Tritt A."/>
            <person name="Lipzen A."/>
            <person name="He G."/>
            <person name="Yan M."/>
            <person name="Ng V."/>
            <person name="Cullen D."/>
            <person name="Martin F."/>
            <person name="Rosso M.-N."/>
            <person name="Henrissat B."/>
            <person name="Hibbett D."/>
            <person name="Martinez A.T."/>
            <person name="Grigoriev I.V."/>
        </authorList>
    </citation>
    <scope>NUCLEOTIDE SEQUENCE</scope>
    <source>
        <strain evidence="3">AH 44721</strain>
    </source>
</reference>
<dbReference type="InterPro" id="IPR040898">
    <property type="entry name" value="CxC6"/>
</dbReference>
<comment type="caution">
    <text evidence="3">The sequence shown here is derived from an EMBL/GenBank/DDBJ whole genome shotgun (WGS) entry which is preliminary data.</text>
</comment>
<keyword evidence="4" id="KW-1185">Reference proteome</keyword>
<evidence type="ECO:0000259" key="1">
    <source>
        <dbReference type="Pfam" id="PF18721"/>
    </source>
</evidence>
<feature type="non-terminal residue" evidence="3">
    <location>
        <position position="1"/>
    </location>
</feature>
<dbReference type="EMBL" id="JADNYJ010000212">
    <property type="protein sequence ID" value="KAF8874498.1"/>
    <property type="molecule type" value="Genomic_DNA"/>
</dbReference>
<protein>
    <recommendedName>
        <fullName evidence="1">CxC6 like cysteine cluster associated with KDZ domain-containing protein</fullName>
    </recommendedName>
</protein>
<dbReference type="AlphaFoldDB" id="A0A9P5TGZ8"/>
<sequence length="61" mass="6820">CENELANAQGGSLCEMHQIQLAGRCLVRDCMNGRVEGTNACETHQPQWQNFKKFNSHQVAS</sequence>
<evidence type="ECO:0000313" key="3">
    <source>
        <dbReference type="EMBL" id="KAF8879899.1"/>
    </source>
</evidence>
<evidence type="ECO:0000313" key="4">
    <source>
        <dbReference type="Proteomes" id="UP000724874"/>
    </source>
</evidence>
<feature type="domain" description="CxC6 like cysteine cluster associated with KDZ" evidence="1">
    <location>
        <begin position="1"/>
        <end position="49"/>
    </location>
</feature>
<accession>A0A9P5TGZ8</accession>
<gene>
    <name evidence="3" type="ORF">CPB84DRAFT_1687784</name>
    <name evidence="2" type="ORF">CPB84DRAFT_1690090</name>
</gene>
<name>A0A9P5TGZ8_GYMJU</name>
<evidence type="ECO:0000313" key="2">
    <source>
        <dbReference type="EMBL" id="KAF8874498.1"/>
    </source>
</evidence>
<dbReference type="EMBL" id="JADNYJ010000145">
    <property type="protein sequence ID" value="KAF8879899.1"/>
    <property type="molecule type" value="Genomic_DNA"/>
</dbReference>